<dbReference type="Gene3D" id="3.40.1090.10">
    <property type="entry name" value="Cytosolic phospholipase A2 catalytic domain"/>
    <property type="match status" value="1"/>
</dbReference>
<feature type="short sequence motif" description="GXSXG" evidence="4">
    <location>
        <begin position="56"/>
        <end position="60"/>
    </location>
</feature>
<evidence type="ECO:0000256" key="5">
    <source>
        <dbReference type="RuleBase" id="RU361262"/>
    </source>
</evidence>
<keyword evidence="4 5" id="KW-0378">Hydrolase</keyword>
<evidence type="ECO:0000256" key="1">
    <source>
        <dbReference type="ARBA" id="ARBA00010240"/>
    </source>
</evidence>
<dbReference type="PROSITE" id="PS51635">
    <property type="entry name" value="PNPLA"/>
    <property type="match status" value="1"/>
</dbReference>
<dbReference type="SUPFAM" id="SSF52151">
    <property type="entry name" value="FabD/lysophospholipase-like"/>
    <property type="match status" value="1"/>
</dbReference>
<dbReference type="Pfam" id="PF01734">
    <property type="entry name" value="Patatin"/>
    <property type="match status" value="1"/>
</dbReference>
<dbReference type="PANTHER" id="PTHR32176:SF99">
    <property type="entry name" value="PATATIN"/>
    <property type="match status" value="1"/>
</dbReference>
<protein>
    <recommendedName>
        <fullName evidence="5">Patatin</fullName>
        <ecNumber evidence="5">3.1.1.-</ecNumber>
    </recommendedName>
</protein>
<proteinExistence type="inferred from homology"/>
<evidence type="ECO:0000256" key="2">
    <source>
        <dbReference type="ARBA" id="ARBA00022963"/>
    </source>
</evidence>
<comment type="caution">
    <text evidence="7">The sequence shown here is derived from an EMBL/GenBank/DDBJ whole genome shotgun (WGS) entry which is preliminary data.</text>
</comment>
<keyword evidence="3 4" id="KW-0443">Lipid metabolism</keyword>
<evidence type="ECO:0000313" key="8">
    <source>
        <dbReference type="Proteomes" id="UP001472677"/>
    </source>
</evidence>
<feature type="short sequence motif" description="GXGXXG" evidence="4">
    <location>
        <begin position="18"/>
        <end position="23"/>
    </location>
</feature>
<dbReference type="PANTHER" id="PTHR32176">
    <property type="entry name" value="XYLOSE ISOMERASE"/>
    <property type="match status" value="1"/>
</dbReference>
<feature type="short sequence motif" description="DGA/G" evidence="4">
    <location>
        <begin position="209"/>
        <end position="211"/>
    </location>
</feature>
<gene>
    <name evidence="7" type="ORF">V6N12_003171</name>
</gene>
<evidence type="ECO:0000256" key="4">
    <source>
        <dbReference type="PROSITE-ProRule" id="PRU01161"/>
    </source>
</evidence>
<comment type="domain">
    <text evidence="5">The nitrogen atoms of the two glycine residues in the GGXR motif define the oxyanion hole, and stabilize the oxyanion that forms during the nucleophilic attack by the catalytic serine during substrate cleavage.</text>
</comment>
<comment type="function">
    <text evidence="5">Lipolytic acyl hydrolase (LAH).</text>
</comment>
<comment type="similarity">
    <text evidence="1 5">Belongs to the patatin family.</text>
</comment>
<evidence type="ECO:0000259" key="6">
    <source>
        <dbReference type="PROSITE" id="PS51635"/>
    </source>
</evidence>
<feature type="active site" description="Nucleophile" evidence="4">
    <location>
        <position position="58"/>
    </location>
</feature>
<reference evidence="7 8" key="1">
    <citation type="journal article" date="2024" name="G3 (Bethesda)">
        <title>Genome assembly of Hibiscus sabdariffa L. provides insights into metabolisms of medicinal natural products.</title>
        <authorList>
            <person name="Kim T."/>
        </authorList>
    </citation>
    <scope>NUCLEOTIDE SEQUENCE [LARGE SCALE GENOMIC DNA]</scope>
    <source>
        <strain evidence="7">TK-2024</strain>
        <tissue evidence="7">Old leaves</tissue>
    </source>
</reference>
<dbReference type="EMBL" id="JBBPBM010000017">
    <property type="protein sequence ID" value="KAK8556777.1"/>
    <property type="molecule type" value="Genomic_DNA"/>
</dbReference>
<sequence>MATPPAQEKMLTVLSIDGGGIRGLIPGTILASLEAMLQELDGPDVRLADYFDIIAGTSTGGLISTMLAAPNDEGRPLIAASDINNFYLEHGPKIFSESCRQKYWESVKKLSFPKNPVYDGVYLRDLTKELLQDKTLKDVTLTNLVIPTFDIKLLHAVVFSSNDAKSQVLNNAKLADVCIGTSAAPIYFPAYYFETKDDAGNTQTFDLIDGGVAAANPTLVAINSFYGEKLKQKSRIPEIETIDGRKMLVLSLGTGSAPFAEKYNADMISKWSLVDWVIQLPQRYTPLMESVTGGTSDMVDYSIAARFQSVLAKENYLRIQENTLTGDAAQSDIATDENMKNLIDIGEKLLKKRMSRINWETGRYEEVEEDVTNEEALATFAKRLSDERKLRLAS</sequence>
<dbReference type="InterPro" id="IPR002641">
    <property type="entry name" value="PNPLA_dom"/>
</dbReference>
<evidence type="ECO:0000256" key="3">
    <source>
        <dbReference type="ARBA" id="ARBA00023098"/>
    </source>
</evidence>
<dbReference type="EC" id="3.1.1.-" evidence="5"/>
<dbReference type="InterPro" id="IPR016035">
    <property type="entry name" value="Acyl_Trfase/lysoPLipase"/>
</dbReference>
<keyword evidence="8" id="KW-1185">Reference proteome</keyword>
<feature type="active site" description="Proton acceptor" evidence="4">
    <location>
        <position position="209"/>
    </location>
</feature>
<dbReference type="Proteomes" id="UP001472677">
    <property type="component" value="Unassembled WGS sequence"/>
</dbReference>
<evidence type="ECO:0000313" key="7">
    <source>
        <dbReference type="EMBL" id="KAK8556777.1"/>
    </source>
</evidence>
<accession>A0ABR2EB40</accession>
<name>A0ABR2EB40_9ROSI</name>
<feature type="domain" description="PNPLA" evidence="6">
    <location>
        <begin position="14"/>
        <end position="222"/>
    </location>
</feature>
<keyword evidence="2 4" id="KW-0442">Lipid degradation</keyword>
<organism evidence="7 8">
    <name type="scientific">Hibiscus sabdariffa</name>
    <name type="common">roselle</name>
    <dbReference type="NCBI Taxonomy" id="183260"/>
    <lineage>
        <taxon>Eukaryota</taxon>
        <taxon>Viridiplantae</taxon>
        <taxon>Streptophyta</taxon>
        <taxon>Embryophyta</taxon>
        <taxon>Tracheophyta</taxon>
        <taxon>Spermatophyta</taxon>
        <taxon>Magnoliopsida</taxon>
        <taxon>eudicotyledons</taxon>
        <taxon>Gunneridae</taxon>
        <taxon>Pentapetalae</taxon>
        <taxon>rosids</taxon>
        <taxon>malvids</taxon>
        <taxon>Malvales</taxon>
        <taxon>Malvaceae</taxon>
        <taxon>Malvoideae</taxon>
        <taxon>Hibiscus</taxon>
    </lineage>
</organism>